<dbReference type="EMBL" id="JAFJYH010000198">
    <property type="protein sequence ID" value="KAG4416080.1"/>
    <property type="molecule type" value="Genomic_DNA"/>
</dbReference>
<evidence type="ECO:0000256" key="1">
    <source>
        <dbReference type="SAM" id="Phobius"/>
    </source>
</evidence>
<protein>
    <submittedName>
        <fullName evidence="2">Uncharacterized protein</fullName>
    </submittedName>
</protein>
<keyword evidence="1" id="KW-1133">Transmembrane helix</keyword>
<gene>
    <name evidence="2" type="ORF">IFR04_010783</name>
</gene>
<comment type="caution">
    <text evidence="2">The sequence shown here is derived from an EMBL/GenBank/DDBJ whole genome shotgun (WGS) entry which is preliminary data.</text>
</comment>
<proteinExistence type="predicted"/>
<evidence type="ECO:0000313" key="2">
    <source>
        <dbReference type="EMBL" id="KAG4416080.1"/>
    </source>
</evidence>
<keyword evidence="3" id="KW-1185">Reference proteome</keyword>
<keyword evidence="1" id="KW-0812">Transmembrane</keyword>
<dbReference type="OrthoDB" id="3553348at2759"/>
<dbReference type="AlphaFoldDB" id="A0A8H7W3R1"/>
<name>A0A8H7W3R1_9HELO</name>
<reference evidence="2" key="1">
    <citation type="submission" date="2021-02" db="EMBL/GenBank/DDBJ databases">
        <title>Genome sequence Cadophora malorum strain M34.</title>
        <authorList>
            <person name="Stefanovic E."/>
            <person name="Vu D."/>
            <person name="Scully C."/>
            <person name="Dijksterhuis J."/>
            <person name="Roader J."/>
            <person name="Houbraken J."/>
        </authorList>
    </citation>
    <scope>NUCLEOTIDE SEQUENCE</scope>
    <source>
        <strain evidence="2">M34</strain>
    </source>
</reference>
<sequence>MSLVSARTFKSQQITLAQFPIALPLSFAGLQADASQHFNSYRVLVQLDFAELVNAAASNISEEYRITNEQALEELPRFIAIKMFTVDEDATKISPTPLFMYHFPIFKMPFSFIFAALSAPLSFGTLLFWTHSSTRIFKSPLPSTFAIGLLEQARRKQQRKKRLEAMKGLYHAFFSNQLLDRPTHGEFLHVPVPTVQIRLQKDRQLTNPFNMKIRGLWKPIHFAITVDLDTPWRKY</sequence>
<organism evidence="2 3">
    <name type="scientific">Cadophora malorum</name>
    <dbReference type="NCBI Taxonomy" id="108018"/>
    <lineage>
        <taxon>Eukaryota</taxon>
        <taxon>Fungi</taxon>
        <taxon>Dikarya</taxon>
        <taxon>Ascomycota</taxon>
        <taxon>Pezizomycotina</taxon>
        <taxon>Leotiomycetes</taxon>
        <taxon>Helotiales</taxon>
        <taxon>Ploettnerulaceae</taxon>
        <taxon>Cadophora</taxon>
    </lineage>
</organism>
<feature type="transmembrane region" description="Helical" evidence="1">
    <location>
        <begin position="110"/>
        <end position="130"/>
    </location>
</feature>
<accession>A0A8H7W3R1</accession>
<keyword evidence="1" id="KW-0472">Membrane</keyword>
<evidence type="ECO:0000313" key="3">
    <source>
        <dbReference type="Proteomes" id="UP000664132"/>
    </source>
</evidence>
<dbReference type="Proteomes" id="UP000664132">
    <property type="component" value="Unassembled WGS sequence"/>
</dbReference>